<keyword evidence="2" id="KW-0677">Repeat</keyword>
<dbReference type="EMBL" id="VEPZ02001064">
    <property type="protein sequence ID" value="KAE8696582.1"/>
    <property type="molecule type" value="Genomic_DNA"/>
</dbReference>
<dbReference type="InterPro" id="IPR013083">
    <property type="entry name" value="Znf_RING/FYVE/PHD"/>
</dbReference>
<dbReference type="InterPro" id="IPR046349">
    <property type="entry name" value="C1-like_sf"/>
</dbReference>
<organism evidence="6 7">
    <name type="scientific">Hibiscus syriacus</name>
    <name type="common">Rose of Sharon</name>
    <dbReference type="NCBI Taxonomy" id="106335"/>
    <lineage>
        <taxon>Eukaryota</taxon>
        <taxon>Viridiplantae</taxon>
        <taxon>Streptophyta</taxon>
        <taxon>Embryophyta</taxon>
        <taxon>Tracheophyta</taxon>
        <taxon>Spermatophyta</taxon>
        <taxon>Magnoliopsida</taxon>
        <taxon>eudicotyledons</taxon>
        <taxon>Gunneridae</taxon>
        <taxon>Pentapetalae</taxon>
        <taxon>rosids</taxon>
        <taxon>malvids</taxon>
        <taxon>Malvales</taxon>
        <taxon>Malvaceae</taxon>
        <taxon>Malvoideae</taxon>
        <taxon>Hibiscus</taxon>
    </lineage>
</organism>
<evidence type="ECO:0000256" key="3">
    <source>
        <dbReference type="ARBA" id="ARBA00022771"/>
    </source>
</evidence>
<dbReference type="InterPro" id="IPR053192">
    <property type="entry name" value="Vacuole_Formation_Reg"/>
</dbReference>
<dbReference type="PANTHER" id="PTHR32410:SF216">
    <property type="entry name" value="PHORBOL-ESTER_DAG-TYPE DOMAIN-CONTAINING PROTEIN"/>
    <property type="match status" value="1"/>
</dbReference>
<keyword evidence="4" id="KW-0862">Zinc</keyword>
<comment type="caution">
    <text evidence="6">The sequence shown here is derived from an EMBL/GenBank/DDBJ whole genome shotgun (WGS) entry which is preliminary data.</text>
</comment>
<evidence type="ECO:0000259" key="5">
    <source>
        <dbReference type="SMART" id="SM00249"/>
    </source>
</evidence>
<keyword evidence="7" id="KW-1185">Reference proteome</keyword>
<dbReference type="AlphaFoldDB" id="A0A6A2ZZR0"/>
<sequence length="440" mass="50467">MAMDKGKQITRYDLHEHPLVLVEAPDNENENGLLLCVCGEVISASIFSCVLCNFHLHPECAQIPQSIIPHPLHPQHGFLSFESPPELPYEESDCAMCKEKFKENESKSEFKDDGHQLPFIFLQNHKDELKRAYCSWCQESLIGPIYVSVGCKVKLHPKCFHNLPTQIAQPCHRLHPLLFHFEKIKFFCEVCQKDDDDNLVYRCLACKFDIHLECIRPRPIIEANMNHDHKFNLLRRNNPFICDACGTIEDCTCVVHVKCVLEDDSLYTIIDQEDGDRDDATDSSSSIRVIKVNELGEATEVRHFNHKHDLVLESKIKGDDDRACNGCMLPISTPFYCCSKCDFFLHKTSAELPKIKHRWFQLHAITLEARNWCATVPYTIKHEGHQHSLFFHRICKTGNAMVVIAIVSGSVDSDVRSVLLVWTLHASHYRLKFNTNVTVT</sequence>
<dbReference type="Gene3D" id="3.30.40.10">
    <property type="entry name" value="Zinc/RING finger domain, C3HC4 (zinc finger)"/>
    <property type="match status" value="1"/>
</dbReference>
<dbReference type="Proteomes" id="UP000436088">
    <property type="component" value="Unassembled WGS sequence"/>
</dbReference>
<name>A0A6A2ZZR0_HIBSY</name>
<feature type="domain" description="Zinc finger PHD-type" evidence="5">
    <location>
        <begin position="35"/>
        <end position="98"/>
    </location>
</feature>
<evidence type="ECO:0000256" key="4">
    <source>
        <dbReference type="ARBA" id="ARBA00022833"/>
    </source>
</evidence>
<dbReference type="Pfam" id="PF03107">
    <property type="entry name" value="C1_2"/>
    <property type="match status" value="3"/>
</dbReference>
<dbReference type="GO" id="GO:0008270">
    <property type="term" value="F:zinc ion binding"/>
    <property type="evidence" value="ECO:0007669"/>
    <property type="project" value="UniProtKB-KW"/>
</dbReference>
<dbReference type="InterPro" id="IPR001965">
    <property type="entry name" value="Znf_PHD"/>
</dbReference>
<feature type="domain" description="Zinc finger PHD-type" evidence="5">
    <location>
        <begin position="187"/>
        <end position="246"/>
    </location>
</feature>
<evidence type="ECO:0000256" key="2">
    <source>
        <dbReference type="ARBA" id="ARBA00022737"/>
    </source>
</evidence>
<keyword evidence="1" id="KW-0479">Metal-binding</keyword>
<proteinExistence type="predicted"/>
<evidence type="ECO:0000313" key="6">
    <source>
        <dbReference type="EMBL" id="KAE8696582.1"/>
    </source>
</evidence>
<accession>A0A6A2ZZR0</accession>
<keyword evidence="3" id="KW-0863">Zinc-finger</keyword>
<evidence type="ECO:0000313" key="7">
    <source>
        <dbReference type="Proteomes" id="UP000436088"/>
    </source>
</evidence>
<dbReference type="SUPFAM" id="SSF57889">
    <property type="entry name" value="Cysteine-rich domain"/>
    <property type="match status" value="3"/>
</dbReference>
<dbReference type="SMART" id="SM00249">
    <property type="entry name" value="PHD"/>
    <property type="match status" value="2"/>
</dbReference>
<evidence type="ECO:0000256" key="1">
    <source>
        <dbReference type="ARBA" id="ARBA00022723"/>
    </source>
</evidence>
<protein>
    <recommendedName>
        <fullName evidence="5">Zinc finger PHD-type domain-containing protein</fullName>
    </recommendedName>
</protein>
<gene>
    <name evidence="6" type="ORF">F3Y22_tig00110655pilonHSYRG00007</name>
</gene>
<dbReference type="InterPro" id="IPR004146">
    <property type="entry name" value="DC1"/>
</dbReference>
<dbReference type="PANTHER" id="PTHR32410">
    <property type="entry name" value="CYSTEINE/HISTIDINE-RICH C1 DOMAIN FAMILY PROTEIN"/>
    <property type="match status" value="1"/>
</dbReference>
<reference evidence="6" key="1">
    <citation type="submission" date="2019-09" db="EMBL/GenBank/DDBJ databases">
        <title>Draft genome information of white flower Hibiscus syriacus.</title>
        <authorList>
            <person name="Kim Y.-M."/>
        </authorList>
    </citation>
    <scope>NUCLEOTIDE SEQUENCE [LARGE SCALE GENOMIC DNA]</scope>
    <source>
        <strain evidence="6">YM2019G1</strain>
    </source>
</reference>